<accession>A0A839Q6N7</accession>
<dbReference type="AlphaFoldDB" id="A0A839Q6N7"/>
<name>A0A839Q6N7_9MICO</name>
<feature type="region of interest" description="Disordered" evidence="2">
    <location>
        <begin position="199"/>
        <end position="265"/>
    </location>
</feature>
<dbReference type="Pfam" id="PF00582">
    <property type="entry name" value="Usp"/>
    <property type="match status" value="2"/>
</dbReference>
<evidence type="ECO:0000256" key="1">
    <source>
        <dbReference type="ARBA" id="ARBA00008791"/>
    </source>
</evidence>
<keyword evidence="3" id="KW-1133">Transmembrane helix</keyword>
<dbReference type="EMBL" id="JACHVT010000009">
    <property type="protein sequence ID" value="MBB2988321.1"/>
    <property type="molecule type" value="Genomic_DNA"/>
</dbReference>
<gene>
    <name evidence="5" type="ORF">FHW14_003515</name>
</gene>
<dbReference type="Gene3D" id="3.40.50.620">
    <property type="entry name" value="HUPs"/>
    <property type="match status" value="2"/>
</dbReference>
<dbReference type="PANTHER" id="PTHR46268">
    <property type="entry name" value="STRESS RESPONSE PROTEIN NHAX"/>
    <property type="match status" value="1"/>
</dbReference>
<feature type="compositionally biased region" description="Pro residues" evidence="2">
    <location>
        <begin position="221"/>
        <end position="232"/>
    </location>
</feature>
<dbReference type="Proteomes" id="UP000590811">
    <property type="component" value="Unassembled WGS sequence"/>
</dbReference>
<dbReference type="InterPro" id="IPR014729">
    <property type="entry name" value="Rossmann-like_a/b/a_fold"/>
</dbReference>
<feature type="region of interest" description="Disordered" evidence="2">
    <location>
        <begin position="1"/>
        <end position="43"/>
    </location>
</feature>
<dbReference type="RefSeq" id="WP_184511296.1">
    <property type="nucleotide sequence ID" value="NZ_JACHVT010000009.1"/>
</dbReference>
<feature type="compositionally biased region" description="Basic and acidic residues" evidence="2">
    <location>
        <begin position="205"/>
        <end position="214"/>
    </location>
</feature>
<dbReference type="PANTHER" id="PTHR46268:SF6">
    <property type="entry name" value="UNIVERSAL STRESS PROTEIN UP12"/>
    <property type="match status" value="1"/>
</dbReference>
<evidence type="ECO:0000256" key="3">
    <source>
        <dbReference type="SAM" id="Phobius"/>
    </source>
</evidence>
<proteinExistence type="inferred from homology"/>
<evidence type="ECO:0000313" key="5">
    <source>
        <dbReference type="EMBL" id="MBB2988321.1"/>
    </source>
</evidence>
<sequence length="407" mass="41918">MAESALSRQPEPEAESALGAAPSPPWKERRMSTEAGESTLTPASVPEVSDLSLGVLVGVDGSPESRLALAWAMDEALSRGTGLTVLAVWHVYPLAEPTDVGSTTWFTADPAAATGQYLSHVVEDVSAQRGTPGATKHSAADLTVRQLIRSGRADDNLVELSAKAEVVVVGARGHGLSGLLVGSTSTSLVQRSACTVVVPRSPRHASRDASRDAGRGLPSQPDEPAPAPPDPAAGPARSGQAGDTSGDGHDPARTGALHSGPDRARVDDHTLVVGVDGSPESVAALEWACTEARLRHLTVVVVAVWNIVPVTVEPLLGTAAYAAADAERTTRQTLRRLVVEAAERHPDVEIAGQVAVGHPAEQLMAIGAPAAMLVVGAVGHGGFLGMMMGSTSRTVLAHSHTTVVVVR</sequence>
<evidence type="ECO:0000313" key="6">
    <source>
        <dbReference type="Proteomes" id="UP000590811"/>
    </source>
</evidence>
<comment type="similarity">
    <text evidence="1">Belongs to the universal stress protein A family.</text>
</comment>
<dbReference type="PRINTS" id="PR01438">
    <property type="entry name" value="UNVRSLSTRESS"/>
</dbReference>
<feature type="domain" description="UspA" evidence="4">
    <location>
        <begin position="55"/>
        <end position="198"/>
    </location>
</feature>
<keyword evidence="3" id="KW-0472">Membrane</keyword>
<comment type="caution">
    <text evidence="5">The sequence shown here is derived from an EMBL/GenBank/DDBJ whole genome shotgun (WGS) entry which is preliminary data.</text>
</comment>
<organism evidence="5 6">
    <name type="scientific">Terracoccus luteus</name>
    <dbReference type="NCBI Taxonomy" id="53356"/>
    <lineage>
        <taxon>Bacteria</taxon>
        <taxon>Bacillati</taxon>
        <taxon>Actinomycetota</taxon>
        <taxon>Actinomycetes</taxon>
        <taxon>Micrococcales</taxon>
        <taxon>Intrasporangiaceae</taxon>
        <taxon>Terracoccus</taxon>
    </lineage>
</organism>
<keyword evidence="3" id="KW-0812">Transmembrane</keyword>
<reference evidence="5 6" key="1">
    <citation type="submission" date="2020-08" db="EMBL/GenBank/DDBJ databases">
        <title>Genomic Encyclopedia of Type Strains, Phase IV (KMG-V): Genome sequencing to study the core and pangenomes of soil and plant-associated prokaryotes.</title>
        <authorList>
            <person name="Whitman W."/>
        </authorList>
    </citation>
    <scope>NUCLEOTIDE SEQUENCE [LARGE SCALE GENOMIC DNA]</scope>
    <source>
        <strain evidence="5 6">B3ACCR2</strain>
    </source>
</reference>
<evidence type="ECO:0000256" key="2">
    <source>
        <dbReference type="SAM" id="MobiDB-lite"/>
    </source>
</evidence>
<dbReference type="InterPro" id="IPR006016">
    <property type="entry name" value="UspA"/>
</dbReference>
<dbReference type="InterPro" id="IPR006015">
    <property type="entry name" value="Universal_stress_UspA"/>
</dbReference>
<dbReference type="SUPFAM" id="SSF52402">
    <property type="entry name" value="Adenine nucleotide alpha hydrolases-like"/>
    <property type="match status" value="2"/>
</dbReference>
<protein>
    <submittedName>
        <fullName evidence="5">Nucleotide-binding universal stress UspA family protein</fullName>
    </submittedName>
</protein>
<evidence type="ECO:0000259" key="4">
    <source>
        <dbReference type="Pfam" id="PF00582"/>
    </source>
</evidence>
<feature type="transmembrane region" description="Helical" evidence="3">
    <location>
        <begin position="363"/>
        <end position="384"/>
    </location>
</feature>
<feature type="domain" description="UspA" evidence="4">
    <location>
        <begin position="270"/>
        <end position="407"/>
    </location>
</feature>